<feature type="transmembrane region" description="Helical" evidence="1">
    <location>
        <begin position="126"/>
        <end position="152"/>
    </location>
</feature>
<keyword evidence="1" id="KW-0812">Transmembrane</keyword>
<dbReference type="PANTHER" id="PTHR39165">
    <property type="entry name" value="IG HYPOTHETICAL 17883"/>
    <property type="match status" value="1"/>
</dbReference>
<evidence type="ECO:0000256" key="1">
    <source>
        <dbReference type="SAM" id="Phobius"/>
    </source>
</evidence>
<gene>
    <name evidence="2" type="ORF">ERX37_08625</name>
</gene>
<organism evidence="2 3">
    <name type="scientific">Macrococcus hajekii</name>
    <dbReference type="NCBI Taxonomy" id="198482"/>
    <lineage>
        <taxon>Bacteria</taxon>
        <taxon>Bacillati</taxon>
        <taxon>Bacillota</taxon>
        <taxon>Bacilli</taxon>
        <taxon>Bacillales</taxon>
        <taxon>Staphylococcaceae</taxon>
        <taxon>Macrococcus</taxon>
    </lineage>
</organism>
<dbReference type="AlphaFoldDB" id="A0A4R6BIS0"/>
<feature type="transmembrane region" description="Helical" evidence="1">
    <location>
        <begin position="81"/>
        <end position="114"/>
    </location>
</feature>
<feature type="transmembrane region" description="Helical" evidence="1">
    <location>
        <begin position="46"/>
        <end position="69"/>
    </location>
</feature>
<feature type="transmembrane region" description="Helical" evidence="1">
    <location>
        <begin position="6"/>
        <end position="34"/>
    </location>
</feature>
<dbReference type="Pfam" id="PF04306">
    <property type="entry name" value="DUF456"/>
    <property type="match status" value="1"/>
</dbReference>
<evidence type="ECO:0000313" key="3">
    <source>
        <dbReference type="Proteomes" id="UP000295328"/>
    </source>
</evidence>
<keyword evidence="3" id="KW-1185">Reference proteome</keyword>
<dbReference type="PANTHER" id="PTHR39165:SF1">
    <property type="entry name" value="DUF456 DOMAIN-CONTAINING PROTEIN"/>
    <property type="match status" value="1"/>
</dbReference>
<sequence length="158" mass="17495">MWLLVGLLFVLAFVSLVMPMIPGVLMIWAGFLVYHFLIDNTTLSWLFWLVMIILTVISLVSDYVAGSYFVKKYGGSQAGEITAAIGVIVGSFILPPFGIIVVPFIAVLLIELLATRNIRQALQSSIGSLFGFLTSTMAKFLILVLMVSWFFADVYVNF</sequence>
<accession>A0A4R6BIS0</accession>
<dbReference type="Proteomes" id="UP000295328">
    <property type="component" value="Unassembled WGS sequence"/>
</dbReference>
<name>A0A4R6BIS0_9STAP</name>
<dbReference type="RefSeq" id="WP_133430271.1">
    <property type="nucleotide sequence ID" value="NZ_BMCC01000001.1"/>
</dbReference>
<dbReference type="InterPro" id="IPR007403">
    <property type="entry name" value="DUF456"/>
</dbReference>
<dbReference type="EMBL" id="SCWE01000003">
    <property type="protein sequence ID" value="TDM01549.1"/>
    <property type="molecule type" value="Genomic_DNA"/>
</dbReference>
<keyword evidence="1" id="KW-0472">Membrane</keyword>
<evidence type="ECO:0000313" key="2">
    <source>
        <dbReference type="EMBL" id="TDM01549.1"/>
    </source>
</evidence>
<proteinExistence type="predicted"/>
<protein>
    <submittedName>
        <fullName evidence="2">DUF456 domain-containing protein</fullName>
    </submittedName>
</protein>
<dbReference type="OrthoDB" id="9808460at2"/>
<reference evidence="2 3" key="1">
    <citation type="submission" date="2019-01" db="EMBL/GenBank/DDBJ databases">
        <title>Draft genome sequences of the type strains of six Macrococcus species.</title>
        <authorList>
            <person name="Mazhar S."/>
            <person name="Altermann E."/>
            <person name="Hill C."/>
            <person name="Mcauliffe O."/>
        </authorList>
    </citation>
    <scope>NUCLEOTIDE SEQUENCE [LARGE SCALE GENOMIC DNA]</scope>
    <source>
        <strain evidence="2 3">CCM4809</strain>
    </source>
</reference>
<comment type="caution">
    <text evidence="2">The sequence shown here is derived from an EMBL/GenBank/DDBJ whole genome shotgun (WGS) entry which is preliminary data.</text>
</comment>
<keyword evidence="1" id="KW-1133">Transmembrane helix</keyword>